<evidence type="ECO:0000313" key="16">
    <source>
        <dbReference type="Proteomes" id="UP000251800"/>
    </source>
</evidence>
<evidence type="ECO:0000256" key="2">
    <source>
        <dbReference type="ARBA" id="ARBA00005528"/>
    </source>
</evidence>
<gene>
    <name evidence="15" type="ORF">DEH80_12985</name>
</gene>
<dbReference type="PANTHER" id="PTHR30027:SF3">
    <property type="entry name" value="16S RRNA (URACIL(1498)-N(3))-METHYLTRANSFERASE"/>
    <property type="match status" value="1"/>
</dbReference>
<dbReference type="PIRSF" id="PIRSF015601">
    <property type="entry name" value="MTase_slr0722"/>
    <property type="match status" value="1"/>
</dbReference>
<dbReference type="InterPro" id="IPR015947">
    <property type="entry name" value="PUA-like_sf"/>
</dbReference>
<evidence type="ECO:0000313" key="15">
    <source>
        <dbReference type="EMBL" id="PWN55391.1"/>
    </source>
</evidence>
<dbReference type="InterPro" id="IPR046887">
    <property type="entry name" value="RsmE_PUA-like"/>
</dbReference>
<dbReference type="AlphaFoldDB" id="A0A363UIZ3"/>
<name>A0A363UIZ3_9GAMM</name>
<dbReference type="OrthoDB" id="9815641at2"/>
<comment type="catalytic activity">
    <reaction evidence="11 12">
        <text>uridine(1498) in 16S rRNA + S-adenosyl-L-methionine = N(3)-methyluridine(1498) in 16S rRNA + S-adenosyl-L-homocysteine + H(+)</text>
        <dbReference type="Rhea" id="RHEA:42920"/>
        <dbReference type="Rhea" id="RHEA-COMP:10283"/>
        <dbReference type="Rhea" id="RHEA-COMP:10284"/>
        <dbReference type="ChEBI" id="CHEBI:15378"/>
        <dbReference type="ChEBI" id="CHEBI:57856"/>
        <dbReference type="ChEBI" id="CHEBI:59789"/>
        <dbReference type="ChEBI" id="CHEBI:65315"/>
        <dbReference type="ChEBI" id="CHEBI:74502"/>
        <dbReference type="EC" id="2.1.1.193"/>
    </reaction>
</comment>
<dbReference type="Pfam" id="PF04452">
    <property type="entry name" value="Methyltrans_RNA"/>
    <property type="match status" value="1"/>
</dbReference>
<sequence>MRISRFYVDLPLAAGGAFELPSDVAHHLVRVLRSPPGSRLRLFNGQGQEFEATLTTVSKRSATVTCDQALTPLPDSPLDITLYQAVSKGERLDYAIQKATELGVTRIQLLQTERVDVRLSGDRLGKKLQHWQRVAIAAAEQCGRASVPTVLPPQAWPLPAPDGRVCLLLDPTADRVAGAEPPASAYAVAVGPEGGFSDRELTAAQSLGWQGIRMGPRILRTETAGPALIAVLQARCGDFASAS</sequence>
<evidence type="ECO:0000256" key="9">
    <source>
        <dbReference type="ARBA" id="ARBA00022691"/>
    </source>
</evidence>
<dbReference type="NCBIfam" id="TIGR00046">
    <property type="entry name" value="RsmE family RNA methyltransferase"/>
    <property type="match status" value="1"/>
</dbReference>
<dbReference type="SUPFAM" id="SSF75217">
    <property type="entry name" value="alpha/beta knot"/>
    <property type="match status" value="1"/>
</dbReference>
<dbReference type="Pfam" id="PF20260">
    <property type="entry name" value="PUA_4"/>
    <property type="match status" value="1"/>
</dbReference>
<evidence type="ECO:0000259" key="13">
    <source>
        <dbReference type="Pfam" id="PF04452"/>
    </source>
</evidence>
<evidence type="ECO:0000256" key="6">
    <source>
        <dbReference type="ARBA" id="ARBA00022552"/>
    </source>
</evidence>
<evidence type="ECO:0000259" key="14">
    <source>
        <dbReference type="Pfam" id="PF20260"/>
    </source>
</evidence>
<keyword evidence="5 12" id="KW-0963">Cytoplasm</keyword>
<protein>
    <recommendedName>
        <fullName evidence="4 12">Ribosomal RNA small subunit methyltransferase E</fullName>
        <ecNumber evidence="3 12">2.1.1.193</ecNumber>
    </recommendedName>
</protein>
<dbReference type="InterPro" id="IPR029026">
    <property type="entry name" value="tRNA_m1G_MTases_N"/>
</dbReference>
<feature type="domain" description="Ribosomal RNA small subunit methyltransferase E PUA-like" evidence="14">
    <location>
        <begin position="21"/>
        <end position="64"/>
    </location>
</feature>
<proteinExistence type="inferred from homology"/>
<reference evidence="15 16" key="1">
    <citation type="submission" date="2018-05" db="EMBL/GenBank/DDBJ databases">
        <title>Abyssibacter profundi OUC007T gen. nov., sp. nov, a marine bacterium isolated from seawater of the Mariana Trench.</title>
        <authorList>
            <person name="Zhou S."/>
        </authorList>
    </citation>
    <scope>NUCLEOTIDE SEQUENCE [LARGE SCALE GENOMIC DNA]</scope>
    <source>
        <strain evidence="15 16">OUC007</strain>
    </source>
</reference>
<keyword evidence="9 12" id="KW-0949">S-adenosyl-L-methionine</keyword>
<evidence type="ECO:0000256" key="10">
    <source>
        <dbReference type="ARBA" id="ARBA00025699"/>
    </source>
</evidence>
<dbReference type="InterPro" id="IPR029028">
    <property type="entry name" value="Alpha/beta_knot_MTases"/>
</dbReference>
<dbReference type="SUPFAM" id="SSF88697">
    <property type="entry name" value="PUA domain-like"/>
    <property type="match status" value="1"/>
</dbReference>
<dbReference type="Proteomes" id="UP000251800">
    <property type="component" value="Unassembled WGS sequence"/>
</dbReference>
<dbReference type="EC" id="2.1.1.193" evidence="3 12"/>
<comment type="caution">
    <text evidence="15">The sequence shown here is derived from an EMBL/GenBank/DDBJ whole genome shotgun (WGS) entry which is preliminary data.</text>
</comment>
<dbReference type="GO" id="GO:0070475">
    <property type="term" value="P:rRNA base methylation"/>
    <property type="evidence" value="ECO:0007669"/>
    <property type="project" value="TreeGrafter"/>
</dbReference>
<evidence type="ECO:0000256" key="7">
    <source>
        <dbReference type="ARBA" id="ARBA00022603"/>
    </source>
</evidence>
<keyword evidence="6 12" id="KW-0698">rRNA processing</keyword>
<keyword evidence="8 12" id="KW-0808">Transferase</keyword>
<comment type="subcellular location">
    <subcellularLocation>
        <location evidence="1 12">Cytoplasm</location>
    </subcellularLocation>
</comment>
<dbReference type="Gene3D" id="3.40.1280.10">
    <property type="match status" value="1"/>
</dbReference>
<evidence type="ECO:0000256" key="12">
    <source>
        <dbReference type="PIRNR" id="PIRNR015601"/>
    </source>
</evidence>
<evidence type="ECO:0000256" key="1">
    <source>
        <dbReference type="ARBA" id="ARBA00004496"/>
    </source>
</evidence>
<dbReference type="InterPro" id="IPR046886">
    <property type="entry name" value="RsmE_MTase_dom"/>
</dbReference>
<keyword evidence="16" id="KW-1185">Reference proteome</keyword>
<dbReference type="PANTHER" id="PTHR30027">
    <property type="entry name" value="RIBOSOMAL RNA SMALL SUBUNIT METHYLTRANSFERASE E"/>
    <property type="match status" value="1"/>
</dbReference>
<keyword evidence="7 12" id="KW-0489">Methyltransferase</keyword>
<evidence type="ECO:0000256" key="8">
    <source>
        <dbReference type="ARBA" id="ARBA00022679"/>
    </source>
</evidence>
<dbReference type="CDD" id="cd18084">
    <property type="entry name" value="RsmE-like"/>
    <property type="match status" value="1"/>
</dbReference>
<dbReference type="NCBIfam" id="NF008692">
    <property type="entry name" value="PRK11713.1-5"/>
    <property type="match status" value="1"/>
</dbReference>
<dbReference type="RefSeq" id="WP_109720933.1">
    <property type="nucleotide sequence ID" value="NZ_QEQK01000011.1"/>
</dbReference>
<comment type="function">
    <text evidence="10 12">Specifically methylates the N3 position of the uracil ring of uridine 1498 (m3U1498) in 16S rRNA. Acts on the fully assembled 30S ribosomal subunit.</text>
</comment>
<evidence type="ECO:0000256" key="4">
    <source>
        <dbReference type="ARBA" id="ARBA00013673"/>
    </source>
</evidence>
<comment type="similarity">
    <text evidence="2 12">Belongs to the RNA methyltransferase RsmE family.</text>
</comment>
<feature type="domain" description="Ribosomal RNA small subunit methyltransferase E methyltransferase" evidence="13">
    <location>
        <begin position="75"/>
        <end position="233"/>
    </location>
</feature>
<evidence type="ECO:0000256" key="5">
    <source>
        <dbReference type="ARBA" id="ARBA00022490"/>
    </source>
</evidence>
<organism evidence="15 16">
    <name type="scientific">Abyssibacter profundi</name>
    <dbReference type="NCBI Taxonomy" id="2182787"/>
    <lineage>
        <taxon>Bacteria</taxon>
        <taxon>Pseudomonadati</taxon>
        <taxon>Pseudomonadota</taxon>
        <taxon>Gammaproteobacteria</taxon>
        <taxon>Chromatiales</taxon>
        <taxon>Oceanococcaceae</taxon>
        <taxon>Abyssibacter</taxon>
    </lineage>
</organism>
<dbReference type="GO" id="GO:0005737">
    <property type="term" value="C:cytoplasm"/>
    <property type="evidence" value="ECO:0007669"/>
    <property type="project" value="UniProtKB-SubCell"/>
</dbReference>
<evidence type="ECO:0000256" key="11">
    <source>
        <dbReference type="ARBA" id="ARBA00047944"/>
    </source>
</evidence>
<accession>A0A363UIZ3</accession>
<evidence type="ECO:0000256" key="3">
    <source>
        <dbReference type="ARBA" id="ARBA00012328"/>
    </source>
</evidence>
<dbReference type="InterPro" id="IPR006700">
    <property type="entry name" value="RsmE"/>
</dbReference>
<dbReference type="EMBL" id="QEQK01000011">
    <property type="protein sequence ID" value="PWN55391.1"/>
    <property type="molecule type" value="Genomic_DNA"/>
</dbReference>
<dbReference type="Gene3D" id="2.40.240.20">
    <property type="entry name" value="Hypothetical PUA domain-like, domain 1"/>
    <property type="match status" value="1"/>
</dbReference>
<dbReference type="GO" id="GO:0070042">
    <property type="term" value="F:rRNA (uridine-N3-)-methyltransferase activity"/>
    <property type="evidence" value="ECO:0007669"/>
    <property type="project" value="TreeGrafter"/>
</dbReference>